<proteinExistence type="predicted"/>
<keyword evidence="5" id="KW-1185">Reference proteome</keyword>
<keyword evidence="1" id="KW-0238">DNA-binding</keyword>
<dbReference type="OrthoDB" id="6386497at2"/>
<dbReference type="PANTHER" id="PTHR46797">
    <property type="entry name" value="HTH-TYPE TRANSCRIPTIONAL REGULATOR"/>
    <property type="match status" value="1"/>
</dbReference>
<evidence type="ECO:0000256" key="2">
    <source>
        <dbReference type="SAM" id="MobiDB-lite"/>
    </source>
</evidence>
<dbReference type="Proteomes" id="UP000295399">
    <property type="component" value="Unassembled WGS sequence"/>
</dbReference>
<dbReference type="Pfam" id="PF01381">
    <property type="entry name" value="HTH_3"/>
    <property type="match status" value="1"/>
</dbReference>
<name>A0A4R2P3Q6_RHOSA</name>
<dbReference type="RefSeq" id="WP_132709624.1">
    <property type="nucleotide sequence ID" value="NZ_JACIGF010000024.1"/>
</dbReference>
<organism evidence="4 5">
    <name type="scientific">Rhodothalassium salexigens DSM 2132</name>
    <dbReference type="NCBI Taxonomy" id="1188247"/>
    <lineage>
        <taxon>Bacteria</taxon>
        <taxon>Pseudomonadati</taxon>
        <taxon>Pseudomonadota</taxon>
        <taxon>Alphaproteobacteria</taxon>
        <taxon>Rhodothalassiales</taxon>
        <taxon>Rhodothalassiaceae</taxon>
        <taxon>Rhodothalassium</taxon>
    </lineage>
</organism>
<dbReference type="SMART" id="SM00530">
    <property type="entry name" value="HTH_XRE"/>
    <property type="match status" value="1"/>
</dbReference>
<comment type="caution">
    <text evidence="4">The sequence shown here is derived from an EMBL/GenBank/DDBJ whole genome shotgun (WGS) entry which is preliminary data.</text>
</comment>
<dbReference type="SUPFAM" id="SSF47413">
    <property type="entry name" value="lambda repressor-like DNA-binding domains"/>
    <property type="match status" value="1"/>
</dbReference>
<evidence type="ECO:0000313" key="4">
    <source>
        <dbReference type="EMBL" id="TCP29323.1"/>
    </source>
</evidence>
<dbReference type="GO" id="GO:0003700">
    <property type="term" value="F:DNA-binding transcription factor activity"/>
    <property type="evidence" value="ECO:0007669"/>
    <property type="project" value="TreeGrafter"/>
</dbReference>
<dbReference type="PANTHER" id="PTHR46797:SF1">
    <property type="entry name" value="METHYLPHOSPHONATE SYNTHASE"/>
    <property type="match status" value="1"/>
</dbReference>
<gene>
    <name evidence="4" type="ORF">EV659_1233</name>
</gene>
<dbReference type="EMBL" id="SLXO01000023">
    <property type="protein sequence ID" value="TCP29323.1"/>
    <property type="molecule type" value="Genomic_DNA"/>
</dbReference>
<dbReference type="GO" id="GO:0003677">
    <property type="term" value="F:DNA binding"/>
    <property type="evidence" value="ECO:0007669"/>
    <property type="project" value="UniProtKB-KW"/>
</dbReference>
<dbReference type="InterPro" id="IPR010982">
    <property type="entry name" value="Lambda_DNA-bd_dom_sf"/>
</dbReference>
<dbReference type="InParanoid" id="A0A4R2P3Q6"/>
<dbReference type="PROSITE" id="PS50943">
    <property type="entry name" value="HTH_CROC1"/>
    <property type="match status" value="1"/>
</dbReference>
<accession>A0A4R2P3Q6</accession>
<dbReference type="Gene3D" id="1.10.260.40">
    <property type="entry name" value="lambda repressor-like DNA-binding domains"/>
    <property type="match status" value="1"/>
</dbReference>
<feature type="region of interest" description="Disordered" evidence="2">
    <location>
        <begin position="186"/>
        <end position="212"/>
    </location>
</feature>
<protein>
    <submittedName>
        <fullName evidence="4">Helix-turn-helix protein</fullName>
    </submittedName>
</protein>
<evidence type="ECO:0000256" key="1">
    <source>
        <dbReference type="ARBA" id="ARBA00023125"/>
    </source>
</evidence>
<evidence type="ECO:0000259" key="3">
    <source>
        <dbReference type="PROSITE" id="PS50943"/>
    </source>
</evidence>
<dbReference type="InterPro" id="IPR001387">
    <property type="entry name" value="Cro/C1-type_HTH"/>
</dbReference>
<dbReference type="GO" id="GO:0005829">
    <property type="term" value="C:cytosol"/>
    <property type="evidence" value="ECO:0007669"/>
    <property type="project" value="TreeGrafter"/>
</dbReference>
<evidence type="ECO:0000313" key="5">
    <source>
        <dbReference type="Proteomes" id="UP000295399"/>
    </source>
</evidence>
<feature type="domain" description="HTH cro/C1-type" evidence="3">
    <location>
        <begin position="11"/>
        <end position="65"/>
    </location>
</feature>
<reference evidence="4 5" key="1">
    <citation type="submission" date="2019-03" db="EMBL/GenBank/DDBJ databases">
        <title>Genomic Encyclopedia of Type Strains, Phase IV (KMG-IV): sequencing the most valuable type-strain genomes for metagenomic binning, comparative biology and taxonomic classification.</title>
        <authorList>
            <person name="Goeker M."/>
        </authorList>
    </citation>
    <scope>NUCLEOTIDE SEQUENCE [LARGE SCALE GENOMIC DNA]</scope>
    <source>
        <strain evidence="4 5">DSM 2132</strain>
    </source>
</reference>
<dbReference type="InterPro" id="IPR050807">
    <property type="entry name" value="TransReg_Diox_bact_type"/>
</dbReference>
<dbReference type="AlphaFoldDB" id="A0A4R2P3Q6"/>
<sequence length="212" mass="23571">MKGNEQIFEALKAAREARGLSQRALAERVGLPQSHISKIERGGVDIQLSSLTELARALELELKLVPRKAVPAVESIIRQTSPTTLQDQQARVREALSKAITTADRLIEFDSSQALDQIRDSAHLLQHLPLPADRLNAIQEALEALRPIEHLSLDTNEPDDIRFVLDSPKVSASLKRAAQTLRNIRNRAAHHPEFNPAAQRPAYTLDEEDDHG</sequence>
<dbReference type="CDD" id="cd00093">
    <property type="entry name" value="HTH_XRE"/>
    <property type="match status" value="1"/>
</dbReference>